<gene>
    <name evidence="2" type="ORF">WA026_001847</name>
</gene>
<feature type="domain" description="Cytosolic endo-beta-N-acetylglucosaminidase TIM barrel" evidence="1">
    <location>
        <begin position="117"/>
        <end position="371"/>
    </location>
</feature>
<name>A0AAW1UR51_9CUCU</name>
<evidence type="ECO:0000313" key="2">
    <source>
        <dbReference type="EMBL" id="KAK9883678.1"/>
    </source>
</evidence>
<accession>A0AAW1UR51</accession>
<proteinExistence type="predicted"/>
<protein>
    <recommendedName>
        <fullName evidence="1">Cytosolic endo-beta-N-acetylglucosaminidase TIM barrel domain-containing protein</fullName>
    </recommendedName>
</protein>
<reference evidence="2 3" key="1">
    <citation type="submission" date="2023-03" db="EMBL/GenBank/DDBJ databases">
        <title>Genome insight into feeding habits of ladybird beetles.</title>
        <authorList>
            <person name="Li H.-S."/>
            <person name="Huang Y.-H."/>
            <person name="Pang H."/>
        </authorList>
    </citation>
    <scope>NUCLEOTIDE SEQUENCE [LARGE SCALE GENOMIC DNA]</scope>
    <source>
        <strain evidence="2">SYSU_2023b</strain>
        <tissue evidence="2">Whole body</tissue>
    </source>
</reference>
<dbReference type="InterPro" id="IPR005201">
    <property type="entry name" value="TIM_ENGase"/>
</dbReference>
<evidence type="ECO:0000259" key="1">
    <source>
        <dbReference type="Pfam" id="PF03644"/>
    </source>
</evidence>
<dbReference type="GO" id="GO:0033925">
    <property type="term" value="F:mannosyl-glycoprotein endo-beta-N-acetylglucosaminidase activity"/>
    <property type="evidence" value="ECO:0007669"/>
    <property type="project" value="UniProtKB-EC"/>
</dbReference>
<dbReference type="GO" id="GO:0005829">
    <property type="term" value="C:cytosol"/>
    <property type="evidence" value="ECO:0007669"/>
    <property type="project" value="UniProtKB-SubCell"/>
</dbReference>
<dbReference type="PANTHER" id="PTHR13246">
    <property type="entry name" value="ENDO BETA N-ACETYLGLUCOSAMINIDASE"/>
    <property type="match status" value="1"/>
</dbReference>
<dbReference type="CDD" id="cd06547">
    <property type="entry name" value="GH85_ENGase"/>
    <property type="match status" value="1"/>
</dbReference>
<evidence type="ECO:0000313" key="3">
    <source>
        <dbReference type="Proteomes" id="UP001431783"/>
    </source>
</evidence>
<dbReference type="PANTHER" id="PTHR13246:SF1">
    <property type="entry name" value="CYTOSOLIC ENDO-BETA-N-ACETYLGLUCOSAMINIDASE"/>
    <property type="match status" value="1"/>
</dbReference>
<sequence length="584" mass="67144">MSSTTEPFINDEDNEQLYSVEKRQKLDISENMNDVSIPSYSTECCPVKSLEDLYTVISNPPHWANQIVQRSTRKTTVLQNVLSDCHSKETDFLCKPRLDASLIPKTLVCHDYKGGYLEDRHLTEVSKGSLYSFYNWSHVDIFVYFSHHFVTIPPLCWINAAHRNGVKILGTLITEFKEGEKICNEIFRDIPMMQNFARHLAKIVEIFKLDGWLLNIENPMQNTVILKNFVGYLTECIHQANNEALVIWYDSVTEDGKLKWQNELNEKNVCFFEQCDGIFLNYVWTEENLKNSIKIAGQRSMDIFVGIDIFGRNTFGGGQFNTYKAAEVIRRHSLSMAIFAPGWTHESIVESEKGNLSLMEQFLNKDSAFWNSLWPYLYTYPVTNFFETFFFRGVDVNRFNLFNQQQQLSKIVHPKYSYLIPKYSEIPTLERKCHCLRLEYRENGASCLINKLGLGSDTLIHKLFICDISADGRLLVYVVKKNDPPGIMKLRILTCLSNGSHHVIYLNENMKSSLILNSSISEINPQLHESDVVTSLKEQYSDIIDNSNITAYMFYVKPCHILEIGAILVEGDAVCLEAFGIKTA</sequence>
<dbReference type="Proteomes" id="UP001431783">
    <property type="component" value="Unassembled WGS sequence"/>
</dbReference>
<dbReference type="AlphaFoldDB" id="A0AAW1UR51"/>
<dbReference type="InterPro" id="IPR032979">
    <property type="entry name" value="ENGase"/>
</dbReference>
<dbReference type="Gene3D" id="3.20.20.80">
    <property type="entry name" value="Glycosidases"/>
    <property type="match status" value="1"/>
</dbReference>
<keyword evidence="3" id="KW-1185">Reference proteome</keyword>
<dbReference type="Pfam" id="PF03644">
    <property type="entry name" value="Glyco_hydro_85"/>
    <property type="match status" value="1"/>
</dbReference>
<comment type="caution">
    <text evidence="2">The sequence shown here is derived from an EMBL/GenBank/DDBJ whole genome shotgun (WGS) entry which is preliminary data.</text>
</comment>
<dbReference type="EMBL" id="JARQZJ010000091">
    <property type="protein sequence ID" value="KAK9883678.1"/>
    <property type="molecule type" value="Genomic_DNA"/>
</dbReference>
<organism evidence="2 3">
    <name type="scientific">Henosepilachna vigintioctopunctata</name>
    <dbReference type="NCBI Taxonomy" id="420089"/>
    <lineage>
        <taxon>Eukaryota</taxon>
        <taxon>Metazoa</taxon>
        <taxon>Ecdysozoa</taxon>
        <taxon>Arthropoda</taxon>
        <taxon>Hexapoda</taxon>
        <taxon>Insecta</taxon>
        <taxon>Pterygota</taxon>
        <taxon>Neoptera</taxon>
        <taxon>Endopterygota</taxon>
        <taxon>Coleoptera</taxon>
        <taxon>Polyphaga</taxon>
        <taxon>Cucujiformia</taxon>
        <taxon>Coccinelloidea</taxon>
        <taxon>Coccinellidae</taxon>
        <taxon>Epilachninae</taxon>
        <taxon>Epilachnini</taxon>
        <taxon>Henosepilachna</taxon>
    </lineage>
</organism>